<accession>A0A0D2FEF3</accession>
<gene>
    <name evidence="2" type="ORF">PV04_07524</name>
</gene>
<evidence type="ECO:0000313" key="2">
    <source>
        <dbReference type="EMBL" id="KIW65250.1"/>
    </source>
</evidence>
<organism evidence="2 3">
    <name type="scientific">Phialophora macrospora</name>
    <dbReference type="NCBI Taxonomy" id="1851006"/>
    <lineage>
        <taxon>Eukaryota</taxon>
        <taxon>Fungi</taxon>
        <taxon>Dikarya</taxon>
        <taxon>Ascomycota</taxon>
        <taxon>Pezizomycotina</taxon>
        <taxon>Eurotiomycetes</taxon>
        <taxon>Chaetothyriomycetidae</taxon>
        <taxon>Chaetothyriales</taxon>
        <taxon>Herpotrichiellaceae</taxon>
        <taxon>Phialophora</taxon>
    </lineage>
</organism>
<dbReference type="STRING" id="5601.A0A0D2FEF3"/>
<sequence length="254" mass="27442">MNHMIRALVFAAAASGAAVSLLHTHTVIGTAHRGHMPEAGRPLFNSSGGFNRIIYPRANTDTTQPDPVHQLLYIAPTSNTCSGAAFADECVTSSPSTVQAIVNGFAKYQITTAEEQAALLSWMAYESADFKYNHNHFPSPGNPGQGTRCMMSPTFVQEYAQSIPELRAKVPTGLTPADLDATLALVQPDQYSFAAAAWYYNQHCTDAQKRQVQAGGQNNWASAFIGGCVNTAIDDRRIAYWVRACEALGVKVTQ</sequence>
<protein>
    <submittedName>
        <fullName evidence="2">Uncharacterized protein</fullName>
    </submittedName>
</protein>
<evidence type="ECO:0000313" key="3">
    <source>
        <dbReference type="Proteomes" id="UP000054266"/>
    </source>
</evidence>
<reference evidence="2 3" key="1">
    <citation type="submission" date="2015-01" db="EMBL/GenBank/DDBJ databases">
        <title>The Genome Sequence of Capronia semiimmersa CBS27337.</title>
        <authorList>
            <consortium name="The Broad Institute Genomics Platform"/>
            <person name="Cuomo C."/>
            <person name="de Hoog S."/>
            <person name="Gorbushina A."/>
            <person name="Stielow B."/>
            <person name="Teixiera M."/>
            <person name="Abouelleil A."/>
            <person name="Chapman S.B."/>
            <person name="Priest M."/>
            <person name="Young S.K."/>
            <person name="Wortman J."/>
            <person name="Nusbaum C."/>
            <person name="Birren B."/>
        </authorList>
    </citation>
    <scope>NUCLEOTIDE SEQUENCE [LARGE SCALE GENOMIC DNA]</scope>
    <source>
        <strain evidence="2 3">CBS 27337</strain>
    </source>
</reference>
<feature type="signal peptide" evidence="1">
    <location>
        <begin position="1"/>
        <end position="18"/>
    </location>
</feature>
<dbReference type="AlphaFoldDB" id="A0A0D2FEF3"/>
<dbReference type="HOGENOM" id="CLU_071125_0_0_1"/>
<feature type="chain" id="PRO_5002257579" evidence="1">
    <location>
        <begin position="19"/>
        <end position="254"/>
    </location>
</feature>
<dbReference type="Proteomes" id="UP000054266">
    <property type="component" value="Unassembled WGS sequence"/>
</dbReference>
<keyword evidence="1" id="KW-0732">Signal</keyword>
<keyword evidence="3" id="KW-1185">Reference proteome</keyword>
<name>A0A0D2FEF3_9EURO</name>
<evidence type="ECO:0000256" key="1">
    <source>
        <dbReference type="SAM" id="SignalP"/>
    </source>
</evidence>
<dbReference type="EMBL" id="KN846960">
    <property type="protein sequence ID" value="KIW65250.1"/>
    <property type="molecule type" value="Genomic_DNA"/>
</dbReference>
<proteinExistence type="predicted"/>